<evidence type="ECO:0000259" key="1">
    <source>
        <dbReference type="Pfam" id="PF12728"/>
    </source>
</evidence>
<dbReference type="NCBIfam" id="TIGR01764">
    <property type="entry name" value="excise"/>
    <property type="match status" value="1"/>
</dbReference>
<dbReference type="InterPro" id="IPR041657">
    <property type="entry name" value="HTH_17"/>
</dbReference>
<proteinExistence type="predicted"/>
<protein>
    <recommendedName>
        <fullName evidence="1">Helix-turn-helix domain-containing protein</fullName>
    </recommendedName>
</protein>
<dbReference type="Proteomes" id="UP000032679">
    <property type="component" value="Unassembled WGS sequence"/>
</dbReference>
<feature type="domain" description="Helix-turn-helix" evidence="1">
    <location>
        <begin position="40"/>
        <end position="86"/>
    </location>
</feature>
<dbReference type="AlphaFoldDB" id="A0A0D6MP59"/>
<organism evidence="2 3">
    <name type="scientific">Tanticharoenia sakaeratensis NBRC 103193</name>
    <dbReference type="NCBI Taxonomy" id="1231623"/>
    <lineage>
        <taxon>Bacteria</taxon>
        <taxon>Pseudomonadati</taxon>
        <taxon>Pseudomonadota</taxon>
        <taxon>Alphaproteobacteria</taxon>
        <taxon>Acetobacterales</taxon>
        <taxon>Acetobacteraceae</taxon>
        <taxon>Tanticharoenia</taxon>
    </lineage>
</organism>
<dbReference type="InterPro" id="IPR010093">
    <property type="entry name" value="SinI_DNA-bd"/>
</dbReference>
<dbReference type="STRING" id="1231623.Tasa_048_084"/>
<evidence type="ECO:0000313" key="3">
    <source>
        <dbReference type="Proteomes" id="UP000032679"/>
    </source>
</evidence>
<dbReference type="GO" id="GO:0003677">
    <property type="term" value="F:DNA binding"/>
    <property type="evidence" value="ECO:0007669"/>
    <property type="project" value="InterPro"/>
</dbReference>
<keyword evidence="3" id="KW-1185">Reference proteome</keyword>
<accession>A0A0D6MP59</accession>
<evidence type="ECO:0000313" key="2">
    <source>
        <dbReference type="EMBL" id="GAN55459.1"/>
    </source>
</evidence>
<reference evidence="2 3" key="1">
    <citation type="submission" date="2012-10" db="EMBL/GenBank/DDBJ databases">
        <title>Genome sequencing of Tanticharoenia sakaeratensis NBRC 103193.</title>
        <authorList>
            <person name="Azuma Y."/>
            <person name="Hadano H."/>
            <person name="Hirakawa H."/>
            <person name="Matsushita K."/>
        </authorList>
    </citation>
    <scope>NUCLEOTIDE SEQUENCE [LARGE SCALE GENOMIC DNA]</scope>
    <source>
        <strain evidence="2 3">NBRC 103193</strain>
    </source>
</reference>
<dbReference type="EMBL" id="BALE01000048">
    <property type="protein sequence ID" value="GAN55459.1"/>
    <property type="molecule type" value="Genomic_DNA"/>
</dbReference>
<sequence length="95" mass="10694">MIFSFDSTPYNMSNTERLGGQFYLLEDFMTRQEPLGAYASIADVQRHTSLSRPTIYRLIERGAFEAIKVGRNTRIVTASVEAYFASLPRLPAKAA</sequence>
<name>A0A0D6MP59_9PROT</name>
<dbReference type="Pfam" id="PF12728">
    <property type="entry name" value="HTH_17"/>
    <property type="match status" value="1"/>
</dbReference>
<gene>
    <name evidence="2" type="ORF">Tasa_048_084</name>
</gene>
<comment type="caution">
    <text evidence="2">The sequence shown here is derived from an EMBL/GenBank/DDBJ whole genome shotgun (WGS) entry which is preliminary data.</text>
</comment>